<dbReference type="Pfam" id="PF26628">
    <property type="entry name" value="DUF8202"/>
    <property type="match status" value="1"/>
</dbReference>
<dbReference type="InterPro" id="IPR013783">
    <property type="entry name" value="Ig-like_fold"/>
</dbReference>
<reference evidence="6" key="1">
    <citation type="submission" date="2016-10" db="EMBL/GenBank/DDBJ databases">
        <authorList>
            <person name="Varghese N."/>
            <person name="Submissions S."/>
        </authorList>
    </citation>
    <scope>NUCLEOTIDE SEQUENCE [LARGE SCALE GENOMIC DNA]</scope>
    <source>
        <strain evidence="6">DSM 24450</strain>
    </source>
</reference>
<keyword evidence="1 3" id="KW-0732">Signal</keyword>
<dbReference type="GO" id="GO:0004553">
    <property type="term" value="F:hydrolase activity, hydrolyzing O-glycosyl compounds"/>
    <property type="evidence" value="ECO:0007669"/>
    <property type="project" value="UniProtKB-ARBA"/>
</dbReference>
<dbReference type="PANTHER" id="PTHR42535">
    <property type="entry name" value="OOKINETE PROTEIN, PUTATIVE-RELATED"/>
    <property type="match status" value="1"/>
</dbReference>
<dbReference type="Proteomes" id="UP000199312">
    <property type="component" value="Unassembled WGS sequence"/>
</dbReference>
<dbReference type="GO" id="GO:0005975">
    <property type="term" value="P:carbohydrate metabolic process"/>
    <property type="evidence" value="ECO:0007669"/>
    <property type="project" value="UniProtKB-ARBA"/>
</dbReference>
<evidence type="ECO:0000256" key="2">
    <source>
        <dbReference type="ARBA" id="ARBA00023157"/>
    </source>
</evidence>
<evidence type="ECO:0000313" key="6">
    <source>
        <dbReference type="Proteomes" id="UP000199312"/>
    </source>
</evidence>
<dbReference type="InterPro" id="IPR006558">
    <property type="entry name" value="LamG-like"/>
</dbReference>
<dbReference type="Gene3D" id="2.60.40.10">
    <property type="entry name" value="Immunoglobulins"/>
    <property type="match status" value="1"/>
</dbReference>
<dbReference type="Pfam" id="PF13385">
    <property type="entry name" value="Laminin_G_3"/>
    <property type="match status" value="1"/>
</dbReference>
<evidence type="ECO:0000259" key="4">
    <source>
        <dbReference type="SMART" id="SM00560"/>
    </source>
</evidence>
<evidence type="ECO:0000313" key="5">
    <source>
        <dbReference type="EMBL" id="SFS41368.1"/>
    </source>
</evidence>
<gene>
    <name evidence="5" type="ORF">SAMN04488006_1190</name>
</gene>
<evidence type="ECO:0000256" key="1">
    <source>
        <dbReference type="ARBA" id="ARBA00022729"/>
    </source>
</evidence>
<dbReference type="NCBIfam" id="TIGR04183">
    <property type="entry name" value="Por_Secre_tail"/>
    <property type="match status" value="1"/>
</dbReference>
<dbReference type="SMART" id="SM00560">
    <property type="entry name" value="LamGL"/>
    <property type="match status" value="1"/>
</dbReference>
<sequence length="1561" mass="172587">MKNTTLANGFRLKVLFLLFVSFLSNAQEMQTNILGGAQINQSENIAISAGNSLTFRIINTRDNCGTLKIEEIVLSNTSDFSVSHPNLTYNIRSSSCKNGDKYLDFTIKNTSNSCATSTSVTIKNNRDPDFSFTISINSSPQIYVLGGNPFADINNGSTVTSPINGTYFGVVDEGSKVTRSYAIANIGSCSLDILTATSSNPDFEITTSYSIPWNDLDPYFYILIDVTFTGPALGVGTQTATISIGNSDTFPDNFEFNVSAEMFNYNIPGPGGITNDFRLWLKSTRGIKFEPSTSDKVRCWLDLGTNSKNAEQSVAANQPSYMDDAASNINFNPVIKFENDGGSIEQYLHNSTDGFYSQDIFIVMIPNSTINSSSTQNTIFSGISSGNSGDITGVGFGNYSTRFTNETLSYNQDVASPTGTYNGVAELNSTYTTAGIINVRNDADIATKQELLYNSNLLTTTTVNDISYANVNGSKYWIGRNFDIQGSLNGRIAEIFTFASRVTASDRQKIESYLAIKYGITLGATSEAQKSYVNSFGTSVWDISANAGYNYHVAGIGRDSISDLNQKQSKSIHTLNEVTISLGGLFATNSANTNEFKKDGDFLVWGCNNSAFSGSNTNTVTLASGITTSLTRIDRKWKIIESKEAIDGDVENVYISIPSNAFSSFSKTASEEYVLIVADSDTFGNGDIIDVIPLKSDGNSNLQTWYDFDGVKYFTFGKAPKLSSNKQSVSINAGSFLVGEYNLNLNVDSFTISSWIRRTGSETSTRTILAKGEKLQLRLNSAHKIEVMIDDAITPRFVSDMAITDTKWHQITFVYNSGTIFLYVDGILDKSEQDVVHPSPNYNRFSVGAVYISKNNIINSFFGEIDEVLIWDVGLSENQIKYLMNQEIEKGTSNYITGKSITESSLSNEISMIPWGNLRAYYDFNSFYGSTVEGLTDSGYFLRLNYLNKSKNIVTSQTAPLPYTTIDDGNWEDSSIWLNSDYQTAPNSLGLDGVTSVDWNIIEINNTINLTSDVKLLSLKLNSNRLNVSDNNGVHISHYLLLNGVLDLKGESQLIQTGNSYFDELSTSYLEKDQQGQGNKYRYNDWSSPVYSGNDGTNYATIQDVLKDGTDPDNPGEILYVSGVNGTTNPLTLSTYWMYKYANSPDNLYSSWNNIGNAGKIYCGEGFLMKGAGASGSSDQNYVFIGKPNNGDIELTIAGSNDYLVGNPYPSAIEANQFILDNEYSITGTLYFWEHYGGDSHKLADYQAGYALYSLGGGTPAVFHPSVSNVGSATKTPKEFIAVGQGFFVVGDSDGGTIKFNNNQRAFQVEDTINSVFLKNSNNRNFKKLNTSLDKRPKIRIAFISPQKHQRQLLLTIDENTSDGYDWGYDAEVYEDLDDDMFWMIQDKKYGIQCIDTLNSSKEIQLGIQTKQGGIVQIKIDALENVDKNLKLFIKDKVTNVSHPLNDQIFEVNLEPGTYFSRFTLLFEEPEIVADTIDDEIFTNDISIYMNNTTSEIEIKKNKELKIYKIQLVNYLGQTIANFTNNFNCNEFAIPVKNNTGIYFVQVATEKRIYNKKIFIN</sequence>
<keyword evidence="2" id="KW-1015">Disulfide bond</keyword>
<accession>A0A1I6PMR3</accession>
<dbReference type="STRING" id="593133.SAMN04488006_1190"/>
<dbReference type="InterPro" id="IPR026444">
    <property type="entry name" value="Secre_tail"/>
</dbReference>
<feature type="signal peptide" evidence="3">
    <location>
        <begin position="1"/>
        <end position="26"/>
    </location>
</feature>
<keyword evidence="6" id="KW-1185">Reference proteome</keyword>
<name>A0A1I6PMR3_9FLAO</name>
<dbReference type="EMBL" id="FOZP01000002">
    <property type="protein sequence ID" value="SFS41368.1"/>
    <property type="molecule type" value="Genomic_DNA"/>
</dbReference>
<feature type="chain" id="PRO_5011768414" evidence="3">
    <location>
        <begin position="27"/>
        <end position="1561"/>
    </location>
</feature>
<dbReference type="InterPro" id="IPR058515">
    <property type="entry name" value="DUF8202"/>
</dbReference>
<dbReference type="PANTHER" id="PTHR42535:SF2">
    <property type="entry name" value="CHROMOSOME UNDETERMINED SCAFFOLD_146, WHOLE GENOME SHOTGUN SEQUENCE"/>
    <property type="match status" value="1"/>
</dbReference>
<proteinExistence type="predicted"/>
<dbReference type="SUPFAM" id="SSF49899">
    <property type="entry name" value="Concanavalin A-like lectins/glucanases"/>
    <property type="match status" value="1"/>
</dbReference>
<evidence type="ECO:0000256" key="3">
    <source>
        <dbReference type="SAM" id="SignalP"/>
    </source>
</evidence>
<organism evidence="5 6">
    <name type="scientific">Lutibacter maritimus</name>
    <dbReference type="NCBI Taxonomy" id="593133"/>
    <lineage>
        <taxon>Bacteria</taxon>
        <taxon>Pseudomonadati</taxon>
        <taxon>Bacteroidota</taxon>
        <taxon>Flavobacteriia</taxon>
        <taxon>Flavobacteriales</taxon>
        <taxon>Flavobacteriaceae</taxon>
        <taxon>Lutibacter</taxon>
    </lineage>
</organism>
<feature type="domain" description="LamG-like jellyroll fold" evidence="4">
    <location>
        <begin position="748"/>
        <end position="878"/>
    </location>
</feature>
<dbReference type="InterPro" id="IPR013320">
    <property type="entry name" value="ConA-like_dom_sf"/>
</dbReference>
<protein>
    <submittedName>
        <fullName evidence="5">Por secretion system C-terminal sorting domain-containing protein</fullName>
    </submittedName>
</protein>
<dbReference type="Gene3D" id="2.60.120.200">
    <property type="match status" value="1"/>
</dbReference>